<organism evidence="1 2">
    <name type="scientific">Candidatus Avichristensenella intestinipullorum</name>
    <dbReference type="NCBI Taxonomy" id="2840693"/>
    <lineage>
        <taxon>Bacteria</taxon>
        <taxon>Bacillati</taxon>
        <taxon>Bacillota</taxon>
        <taxon>Clostridia</taxon>
        <taxon>Candidatus Avichristensenella</taxon>
    </lineage>
</organism>
<gene>
    <name evidence="1" type="ORF">IAA66_09335</name>
</gene>
<sequence>MGDAFRYIFRFCCDPGFNDEAEIRALEQYVRQARIDDVAVFANVEEINTGHMTLQEQEVYLRLMERIRDMLAGMGVTLSVNHWHTVMHADLGKRMNPEQGFRPMVDVQGNEASLCVCPLCERWQRYIADIYARYAALEPSILWVEDDFRLHNHAPLVWGGCFCDEHMRLYAERAGKPLTRQEFLEGVLRPGTPHPYRKIWLDVSRETLLSAARAIGQAVRKVSASAKVGLMSSVPHVHAAEGRDWHALLYALAAGTPPVDRIHLPAYQEQAPGAYMAAFNRVSMLNRAFLPPETEVYPELENFPFSLFSKSRRFTRFQLLSALPLRLAGITLDLYDLNGNGIVWEDGYQTMLRETKPYLNRLSARGAFAGERVGVRVLCSPDSAYTLHTQRGVSMEELYPQETFFAELLPALGIPMAYCPTPEIAGQVAAVSGQALRNWSPEVLRRLFADNFVILSADAVWTLLDMGLGDLAGIRSARWLKQDEGAYTYEQAVGDRVYGGRLHARASAALLCSDVLDVTYLPEAEVEVYTEFFDSYRRRAATGQAVVNGRVMVYPFGRLEAGVPPMLRNRVRQEILQDVLLRAGFSLPMVRDAAYMEPYCFRNGEALALYLINASTDDAGDVVLTACPDGQAEAISSQDADGRTLSPAPVPGGVALGLPVGSLETVWMQWGGTPPRKEDTAR</sequence>
<dbReference type="Proteomes" id="UP000886819">
    <property type="component" value="Unassembled WGS sequence"/>
</dbReference>
<accession>A0A9D0YX81</accession>
<reference evidence="1" key="2">
    <citation type="journal article" date="2021" name="PeerJ">
        <title>Extensive microbial diversity within the chicken gut microbiome revealed by metagenomics and culture.</title>
        <authorList>
            <person name="Gilroy R."/>
            <person name="Ravi A."/>
            <person name="Getino M."/>
            <person name="Pursley I."/>
            <person name="Horton D.L."/>
            <person name="Alikhan N.F."/>
            <person name="Baker D."/>
            <person name="Gharbi K."/>
            <person name="Hall N."/>
            <person name="Watson M."/>
            <person name="Adriaenssens E.M."/>
            <person name="Foster-Nyarko E."/>
            <person name="Jarju S."/>
            <person name="Secka A."/>
            <person name="Antonio M."/>
            <person name="Oren A."/>
            <person name="Chaudhuri R.R."/>
            <person name="La Ragione R."/>
            <person name="Hildebrand F."/>
            <person name="Pallen M.J."/>
        </authorList>
    </citation>
    <scope>NUCLEOTIDE SEQUENCE</scope>
    <source>
        <strain evidence="1">ChiHile30-977</strain>
    </source>
</reference>
<name>A0A9D0YX81_9FIRM</name>
<proteinExistence type="predicted"/>
<dbReference type="AlphaFoldDB" id="A0A9D0YX81"/>
<comment type="caution">
    <text evidence="1">The sequence shown here is derived from an EMBL/GenBank/DDBJ whole genome shotgun (WGS) entry which is preliminary data.</text>
</comment>
<dbReference type="EMBL" id="DVFI01000124">
    <property type="protein sequence ID" value="HIQ63767.1"/>
    <property type="molecule type" value="Genomic_DNA"/>
</dbReference>
<evidence type="ECO:0000313" key="2">
    <source>
        <dbReference type="Proteomes" id="UP000886819"/>
    </source>
</evidence>
<evidence type="ECO:0000313" key="1">
    <source>
        <dbReference type="EMBL" id="HIQ63767.1"/>
    </source>
</evidence>
<protein>
    <submittedName>
        <fullName evidence="1">Uncharacterized protein</fullName>
    </submittedName>
</protein>
<reference evidence="1" key="1">
    <citation type="submission" date="2020-10" db="EMBL/GenBank/DDBJ databases">
        <authorList>
            <person name="Gilroy R."/>
        </authorList>
    </citation>
    <scope>NUCLEOTIDE SEQUENCE</scope>
    <source>
        <strain evidence="1">ChiHile30-977</strain>
    </source>
</reference>